<dbReference type="InterPro" id="IPR050404">
    <property type="entry name" value="Heme-degrading_MO"/>
</dbReference>
<proteinExistence type="predicted"/>
<name>A0A3B1A8D1_9ZZZZ</name>
<evidence type="ECO:0000313" key="2">
    <source>
        <dbReference type="EMBL" id="VAX01979.1"/>
    </source>
</evidence>
<dbReference type="InterPro" id="IPR007138">
    <property type="entry name" value="ABM_dom"/>
</dbReference>
<dbReference type="PANTHER" id="PTHR34474">
    <property type="entry name" value="SIGNAL TRANSDUCTION PROTEIN TRAP"/>
    <property type="match status" value="1"/>
</dbReference>
<sequence>MNYMVANRVFVKQEYCQEFEQRFRDRSGQIDKQPGFIRMEVLKPKSENTPYVILTLWHDEQAFNNWVGSDDFKMAHQNPMPKEAFIDGGGLEQYELIISVNTN</sequence>
<dbReference type="EMBL" id="UOFS01000051">
    <property type="protein sequence ID" value="VAX01979.1"/>
    <property type="molecule type" value="Genomic_DNA"/>
</dbReference>
<organism evidence="2">
    <name type="scientific">hydrothermal vent metagenome</name>
    <dbReference type="NCBI Taxonomy" id="652676"/>
    <lineage>
        <taxon>unclassified sequences</taxon>
        <taxon>metagenomes</taxon>
        <taxon>ecological metagenomes</taxon>
    </lineage>
</organism>
<dbReference type="SUPFAM" id="SSF54909">
    <property type="entry name" value="Dimeric alpha+beta barrel"/>
    <property type="match status" value="1"/>
</dbReference>
<dbReference type="InterPro" id="IPR011008">
    <property type="entry name" value="Dimeric_a/b-barrel"/>
</dbReference>
<dbReference type="PANTHER" id="PTHR34474:SF2">
    <property type="entry name" value="SIGNAL TRANSDUCTION PROTEIN TRAP"/>
    <property type="match status" value="1"/>
</dbReference>
<reference evidence="2" key="1">
    <citation type="submission" date="2018-06" db="EMBL/GenBank/DDBJ databases">
        <authorList>
            <person name="Zhirakovskaya E."/>
        </authorList>
    </citation>
    <scope>NUCLEOTIDE SEQUENCE</scope>
</reference>
<accession>A0A3B1A8D1</accession>
<gene>
    <name evidence="2" type="ORF">MNBD_GAMMA22-2589</name>
</gene>
<feature type="domain" description="ABM" evidence="1">
    <location>
        <begin position="3"/>
        <end position="94"/>
    </location>
</feature>
<dbReference type="AlphaFoldDB" id="A0A3B1A8D1"/>
<protein>
    <recommendedName>
        <fullName evidence="1">ABM domain-containing protein</fullName>
    </recommendedName>
</protein>
<dbReference type="Pfam" id="PF03992">
    <property type="entry name" value="ABM"/>
    <property type="match status" value="1"/>
</dbReference>
<dbReference type="PROSITE" id="PS51725">
    <property type="entry name" value="ABM"/>
    <property type="match status" value="1"/>
</dbReference>
<dbReference type="Gene3D" id="3.30.70.100">
    <property type="match status" value="1"/>
</dbReference>
<evidence type="ECO:0000259" key="1">
    <source>
        <dbReference type="PROSITE" id="PS51725"/>
    </source>
</evidence>